<dbReference type="CDD" id="cd04730">
    <property type="entry name" value="NPD_like"/>
    <property type="match status" value="1"/>
</dbReference>
<evidence type="ECO:0000256" key="1">
    <source>
        <dbReference type="ARBA" id="ARBA00022630"/>
    </source>
</evidence>
<name>A0AAE4FQ23_9CYAN</name>
<dbReference type="SUPFAM" id="SSF51412">
    <property type="entry name" value="Inosine monophosphate dehydrogenase (IMPDH)"/>
    <property type="match status" value="1"/>
</dbReference>
<comment type="caution">
    <text evidence="4">The sequence shown here is derived from an EMBL/GenBank/DDBJ whole genome shotgun (WGS) entry which is preliminary data.</text>
</comment>
<dbReference type="InterPro" id="IPR013785">
    <property type="entry name" value="Aldolase_TIM"/>
</dbReference>
<dbReference type="Proteomes" id="UP001268256">
    <property type="component" value="Unassembled WGS sequence"/>
</dbReference>
<gene>
    <name evidence="4" type="ORF">RIF25_04330</name>
</gene>
<keyword evidence="2" id="KW-0288">FMN</keyword>
<dbReference type="Pfam" id="PF03060">
    <property type="entry name" value="NMO"/>
    <property type="match status" value="1"/>
</dbReference>
<evidence type="ECO:0000256" key="3">
    <source>
        <dbReference type="ARBA" id="ARBA00023002"/>
    </source>
</evidence>
<keyword evidence="1" id="KW-0285">Flavoprotein</keyword>
<evidence type="ECO:0000313" key="4">
    <source>
        <dbReference type="EMBL" id="MDS3860030.1"/>
    </source>
</evidence>
<proteinExistence type="predicted"/>
<protein>
    <submittedName>
        <fullName evidence="4">Nitronate monooxygenase family protein</fullName>
        <ecNumber evidence="4">1.13.12.-</ecNumber>
    </submittedName>
</protein>
<dbReference type="GO" id="GO:0018580">
    <property type="term" value="F:nitronate monooxygenase activity"/>
    <property type="evidence" value="ECO:0007669"/>
    <property type="project" value="InterPro"/>
</dbReference>
<organism evidence="4 5">
    <name type="scientific">Pseudocalidococcus azoricus BACA0444</name>
    <dbReference type="NCBI Taxonomy" id="2918990"/>
    <lineage>
        <taxon>Bacteria</taxon>
        <taxon>Bacillati</taxon>
        <taxon>Cyanobacteriota</taxon>
        <taxon>Cyanophyceae</taxon>
        <taxon>Acaryochloridales</taxon>
        <taxon>Thermosynechococcaceae</taxon>
        <taxon>Pseudocalidococcus</taxon>
        <taxon>Pseudocalidococcus azoricus</taxon>
    </lineage>
</organism>
<accession>A0AAE4FQ23</accession>
<dbReference type="RefSeq" id="WP_322877316.1">
    <property type="nucleotide sequence ID" value="NZ_JAVMIP010000002.1"/>
</dbReference>
<reference evidence="5" key="1">
    <citation type="submission" date="2023-07" db="EMBL/GenBank/DDBJ databases">
        <authorList>
            <person name="Luz R."/>
            <person name="Cordeiro R."/>
            <person name="Fonseca A."/>
            <person name="Goncalves V."/>
        </authorList>
    </citation>
    <scope>NUCLEOTIDE SEQUENCE [LARGE SCALE GENOMIC DNA]</scope>
    <source>
        <strain evidence="5">BACA0444</strain>
    </source>
</reference>
<keyword evidence="3 4" id="KW-0560">Oxidoreductase</keyword>
<evidence type="ECO:0000313" key="5">
    <source>
        <dbReference type="Proteomes" id="UP001268256"/>
    </source>
</evidence>
<dbReference type="EMBL" id="JAVMIP010000002">
    <property type="protein sequence ID" value="MDS3860030.1"/>
    <property type="molecule type" value="Genomic_DNA"/>
</dbReference>
<sequence>MNASVFFKPLTVGTHTARYPIIQGAMAVKVSGAKLAAAVAEAGGIGLISSFGIGFDSPYFPERAPRKTFFQANQLALQDALTTARKLSPTGIIGVNILVATKDYLALAQTAAAGGADLIVTGAGLPLTLPEVTQDYLHVALVPIVADLESAQIICQAWGKNYHRYPDAIIVENCQKIGGHFASQCQDGIPNDLGQTLQHLRHYLNSLNLQIPIIITGGIWEQEDIQQMLRLGADGVQIGSRFITTQECDAADAYKQVHLQARPEDIISITSPVGKPARVLKNQLTTDIATQAPTLERRCLANCLQTCLCRDQGTSFCLLQVLNAASQGDVQAGLLFASGNVRPIRKILSVAELMASWGCASSDG</sequence>
<dbReference type="AlphaFoldDB" id="A0AAE4FQ23"/>
<dbReference type="InterPro" id="IPR004136">
    <property type="entry name" value="NMO"/>
</dbReference>
<evidence type="ECO:0000256" key="2">
    <source>
        <dbReference type="ARBA" id="ARBA00022643"/>
    </source>
</evidence>
<keyword evidence="4" id="KW-0503">Monooxygenase</keyword>
<dbReference type="Gene3D" id="3.20.20.70">
    <property type="entry name" value="Aldolase class I"/>
    <property type="match status" value="1"/>
</dbReference>
<dbReference type="PANTHER" id="PTHR32332">
    <property type="entry name" value="2-NITROPROPANE DIOXYGENASE"/>
    <property type="match status" value="1"/>
</dbReference>
<dbReference type="EC" id="1.13.12.-" evidence="4"/>
<dbReference type="PANTHER" id="PTHR32332:SF18">
    <property type="entry name" value="2-NITROPROPANE DIOXYGENASE"/>
    <property type="match status" value="1"/>
</dbReference>
<keyword evidence="5" id="KW-1185">Reference proteome</keyword>